<proteinExistence type="predicted"/>
<dbReference type="PANTHER" id="PTHR28630:SF3">
    <property type="entry name" value="PEROXIREDOXIN-LIKE 2C"/>
    <property type="match status" value="1"/>
</dbReference>
<sequence>MDDLKAIPNDAAIFKASNLEVIDVNGVKVQLGSLFADEKTIVVLIRHFFCGSCQQYVTQLASVSPEALAAAHTRIVVIGCGDYEPIKGYLELTGYQGSIYADPSRSVYRALDVTIESLARPPAGEQKKSYMQLGFFTNLVKSTWNGPLKNPGFVGKQGNFSQLGADFVLGPGNSCIFASRMRHSEDHTEISELMQAAGVAYP</sequence>
<name>A0A166E5A3_9AGAM</name>
<dbReference type="STRING" id="436010.A0A166E5A3"/>
<evidence type="ECO:0000313" key="1">
    <source>
        <dbReference type="EMBL" id="KZP15406.1"/>
    </source>
</evidence>
<dbReference type="SUPFAM" id="SSF52833">
    <property type="entry name" value="Thioredoxin-like"/>
    <property type="match status" value="1"/>
</dbReference>
<dbReference type="Gene3D" id="3.40.30.10">
    <property type="entry name" value="Glutaredoxin"/>
    <property type="match status" value="1"/>
</dbReference>
<dbReference type="AlphaFoldDB" id="A0A166E5A3"/>
<dbReference type="Pfam" id="PF13911">
    <property type="entry name" value="AhpC-TSA_2"/>
    <property type="match status" value="1"/>
</dbReference>
<dbReference type="Proteomes" id="UP000076532">
    <property type="component" value="Unassembled WGS sequence"/>
</dbReference>
<dbReference type="OrthoDB" id="40334at2759"/>
<keyword evidence="2" id="KW-1185">Reference proteome</keyword>
<dbReference type="CDD" id="cd02970">
    <property type="entry name" value="PRX_like2"/>
    <property type="match status" value="1"/>
</dbReference>
<dbReference type="InterPro" id="IPR032801">
    <property type="entry name" value="PXL2A/B/C"/>
</dbReference>
<gene>
    <name evidence="1" type="ORF">FIBSPDRAFT_867343</name>
</gene>
<dbReference type="InterPro" id="IPR036249">
    <property type="entry name" value="Thioredoxin-like_sf"/>
</dbReference>
<evidence type="ECO:0008006" key="3">
    <source>
        <dbReference type="Google" id="ProtNLM"/>
    </source>
</evidence>
<accession>A0A166E5A3</accession>
<dbReference type="PANTHER" id="PTHR28630">
    <property type="match status" value="1"/>
</dbReference>
<dbReference type="EMBL" id="KV417605">
    <property type="protein sequence ID" value="KZP15406.1"/>
    <property type="molecule type" value="Genomic_DNA"/>
</dbReference>
<organism evidence="1 2">
    <name type="scientific">Athelia psychrophila</name>
    <dbReference type="NCBI Taxonomy" id="1759441"/>
    <lineage>
        <taxon>Eukaryota</taxon>
        <taxon>Fungi</taxon>
        <taxon>Dikarya</taxon>
        <taxon>Basidiomycota</taxon>
        <taxon>Agaricomycotina</taxon>
        <taxon>Agaricomycetes</taxon>
        <taxon>Agaricomycetidae</taxon>
        <taxon>Atheliales</taxon>
        <taxon>Atheliaceae</taxon>
        <taxon>Athelia</taxon>
    </lineage>
</organism>
<protein>
    <recommendedName>
        <fullName evidence="3">AhpC-TSA-domain-containing protein</fullName>
    </recommendedName>
</protein>
<evidence type="ECO:0000313" key="2">
    <source>
        <dbReference type="Proteomes" id="UP000076532"/>
    </source>
</evidence>
<reference evidence="1 2" key="1">
    <citation type="journal article" date="2016" name="Mol. Biol. Evol.">
        <title>Comparative Genomics of Early-Diverging Mushroom-Forming Fungi Provides Insights into the Origins of Lignocellulose Decay Capabilities.</title>
        <authorList>
            <person name="Nagy L.G."/>
            <person name="Riley R."/>
            <person name="Tritt A."/>
            <person name="Adam C."/>
            <person name="Daum C."/>
            <person name="Floudas D."/>
            <person name="Sun H."/>
            <person name="Yadav J.S."/>
            <person name="Pangilinan J."/>
            <person name="Larsson K.H."/>
            <person name="Matsuura K."/>
            <person name="Barry K."/>
            <person name="Labutti K."/>
            <person name="Kuo R."/>
            <person name="Ohm R.A."/>
            <person name="Bhattacharya S.S."/>
            <person name="Shirouzu T."/>
            <person name="Yoshinaga Y."/>
            <person name="Martin F.M."/>
            <person name="Grigoriev I.V."/>
            <person name="Hibbett D.S."/>
        </authorList>
    </citation>
    <scope>NUCLEOTIDE SEQUENCE [LARGE SCALE GENOMIC DNA]</scope>
    <source>
        <strain evidence="1 2">CBS 109695</strain>
    </source>
</reference>